<organism evidence="1">
    <name type="scientific">Cucumis melo</name>
    <name type="common">Muskmelon</name>
    <dbReference type="NCBI Taxonomy" id="3656"/>
    <lineage>
        <taxon>Eukaryota</taxon>
        <taxon>Viridiplantae</taxon>
        <taxon>Streptophyta</taxon>
        <taxon>Embryophyta</taxon>
        <taxon>Tracheophyta</taxon>
        <taxon>Spermatophyta</taxon>
        <taxon>Magnoliopsida</taxon>
        <taxon>eudicotyledons</taxon>
        <taxon>Gunneridae</taxon>
        <taxon>Pentapetalae</taxon>
        <taxon>rosids</taxon>
        <taxon>fabids</taxon>
        <taxon>Cucurbitales</taxon>
        <taxon>Cucurbitaceae</taxon>
        <taxon>Benincaseae</taxon>
        <taxon>Cucumis</taxon>
    </lineage>
</organism>
<sequence>MTARGQRLLQRRGEHALVRQRVTKKNGWCNKLHATGFVEMRQLRSELHGQTPVGADTINSIQIRTSRRRGVAWDVTARDVATWTNDEQKLDGELR</sequence>
<dbReference type="Gramene" id="MELO3C018293.2.1">
    <property type="protein sequence ID" value="MELO3C018293.2.1"/>
    <property type="gene ID" value="MELO3C018293.2"/>
</dbReference>
<protein>
    <submittedName>
        <fullName evidence="1">Uncharacterized protein</fullName>
    </submittedName>
</protein>
<accession>A0A9I9DGY8</accession>
<reference evidence="1" key="1">
    <citation type="submission" date="2023-03" db="UniProtKB">
        <authorList>
            <consortium name="EnsemblPlants"/>
        </authorList>
    </citation>
    <scope>IDENTIFICATION</scope>
</reference>
<dbReference type="AlphaFoldDB" id="A0A9I9DGY8"/>
<evidence type="ECO:0000313" key="1">
    <source>
        <dbReference type="EnsemblPlants" id="MELO3C018293.2.1"/>
    </source>
</evidence>
<proteinExistence type="predicted"/>
<dbReference type="EnsemblPlants" id="MELO3C018293.2.1">
    <property type="protein sequence ID" value="MELO3C018293.2.1"/>
    <property type="gene ID" value="MELO3C018293.2"/>
</dbReference>
<name>A0A9I9DGY8_CUCME</name>